<dbReference type="Proteomes" id="UP001164693">
    <property type="component" value="Chromosome"/>
</dbReference>
<gene>
    <name evidence="2" type="ORF">M6B22_01935</name>
</gene>
<keyword evidence="3" id="KW-1185">Reference proteome</keyword>
<sequence>MRGRAKVGTLAAAVALAVVAALPGAAPVVVAGAHATTVAKSVPTLAGCPLFPANSAWRKDISHARVNPHSKAWVRSVGLSGHLHADFGSNPSYGIPYSVVPTSQPKVEVTFTAYGDESDRGPYPIPPKARIEAGSDRHVLVASRNCHVYELYGARRSGNSWRAASGAVFDLRSNKLRPAGWTSADAAGLPILPGLVRPDEIRAGHIDHALRFTVARTQRGYIHPATHQAGSTNSMSAPPMGARFRLKASFSLKGYHGAALIILRCLKKYGMFVADNGSNWFISGATYRGWNDDDLNQLKRVPGSAFQVVATGRIRH</sequence>
<protein>
    <recommendedName>
        <fullName evidence="4">Phosphodiester glycosidase domain-containing protein</fullName>
    </recommendedName>
</protein>
<evidence type="ECO:0008006" key="4">
    <source>
        <dbReference type="Google" id="ProtNLM"/>
    </source>
</evidence>
<proteinExistence type="predicted"/>
<evidence type="ECO:0000313" key="2">
    <source>
        <dbReference type="EMBL" id="WAX57540.1"/>
    </source>
</evidence>
<reference evidence="2" key="1">
    <citation type="submission" date="2022-05" db="EMBL/GenBank/DDBJ databases">
        <title>Jatrophihabitans sp. SB3-54 whole genome sequence.</title>
        <authorList>
            <person name="Suh M.K."/>
            <person name="Eom M.K."/>
            <person name="Kim J.S."/>
            <person name="Kim H.S."/>
            <person name="Do H.E."/>
            <person name="Shin Y.K."/>
            <person name="Lee J.-S."/>
        </authorList>
    </citation>
    <scope>NUCLEOTIDE SEQUENCE</scope>
    <source>
        <strain evidence="2">SB3-54</strain>
    </source>
</reference>
<dbReference type="EMBL" id="CP097463">
    <property type="protein sequence ID" value="WAX57540.1"/>
    <property type="molecule type" value="Genomic_DNA"/>
</dbReference>
<accession>A0ABY7K0M3</accession>
<feature type="chain" id="PRO_5045583609" description="Phosphodiester glycosidase domain-containing protein" evidence="1">
    <location>
        <begin position="21"/>
        <end position="316"/>
    </location>
</feature>
<evidence type="ECO:0000313" key="3">
    <source>
        <dbReference type="Proteomes" id="UP001164693"/>
    </source>
</evidence>
<feature type="signal peptide" evidence="1">
    <location>
        <begin position="1"/>
        <end position="20"/>
    </location>
</feature>
<evidence type="ECO:0000256" key="1">
    <source>
        <dbReference type="SAM" id="SignalP"/>
    </source>
</evidence>
<name>A0ABY7K0M3_9ACTN</name>
<organism evidence="2 3">
    <name type="scientific">Jatrophihabitans cynanchi</name>
    <dbReference type="NCBI Taxonomy" id="2944128"/>
    <lineage>
        <taxon>Bacteria</taxon>
        <taxon>Bacillati</taxon>
        <taxon>Actinomycetota</taxon>
        <taxon>Actinomycetes</taxon>
        <taxon>Jatrophihabitantales</taxon>
        <taxon>Jatrophihabitantaceae</taxon>
        <taxon>Jatrophihabitans</taxon>
    </lineage>
</organism>
<keyword evidence="1" id="KW-0732">Signal</keyword>